<keyword evidence="6" id="KW-1185">Reference proteome</keyword>
<dbReference type="PRINTS" id="PR00032">
    <property type="entry name" value="HTHARAC"/>
</dbReference>
<dbReference type="Gene3D" id="1.10.10.60">
    <property type="entry name" value="Homeodomain-like"/>
    <property type="match status" value="2"/>
</dbReference>
<dbReference type="InterPro" id="IPR009057">
    <property type="entry name" value="Homeodomain-like_sf"/>
</dbReference>
<dbReference type="Proteomes" id="UP001646157">
    <property type="component" value="Unassembled WGS sequence"/>
</dbReference>
<comment type="caution">
    <text evidence="5">The sequence shown here is derived from an EMBL/GenBank/DDBJ whole genome shotgun (WGS) entry which is preliminary data.</text>
</comment>
<evidence type="ECO:0000256" key="1">
    <source>
        <dbReference type="ARBA" id="ARBA00023015"/>
    </source>
</evidence>
<name>A0ABS2NH10_9BACI</name>
<dbReference type="SUPFAM" id="SSF46689">
    <property type="entry name" value="Homeodomain-like"/>
    <property type="match status" value="2"/>
</dbReference>
<accession>A0ABS2NH10</accession>
<evidence type="ECO:0000313" key="5">
    <source>
        <dbReference type="EMBL" id="MBM7587108.1"/>
    </source>
</evidence>
<keyword evidence="2" id="KW-0238">DNA-binding</keyword>
<dbReference type="InterPro" id="IPR018060">
    <property type="entry name" value="HTH_AraC"/>
</dbReference>
<dbReference type="PROSITE" id="PS01124">
    <property type="entry name" value="HTH_ARAC_FAMILY_2"/>
    <property type="match status" value="1"/>
</dbReference>
<dbReference type="InterPro" id="IPR018062">
    <property type="entry name" value="HTH_AraC-typ_CS"/>
</dbReference>
<dbReference type="RefSeq" id="WP_205174316.1">
    <property type="nucleotide sequence ID" value="NZ_JAFBDZ010000004.1"/>
</dbReference>
<sequence length="286" mass="33342">MGINSSTNYVLHATSNEFYWEGDGQLSLKTFANGHAHYKTSKGFFAVDESRYLLLNEGPYTISIEDKNVVESFCIFFKSGFAEQVSRSLEDSPDALLSDPYKRRRSIGFFEKTYQESLLLTSQLQKLKTSIPFYQDDLLWKEEQFHKIMQTILHIHNDTLREVHSLKALRFTTREELYRRIHTAHDYIRSFYTQQIQLEDIAQIACLSPNHLLRNYSNIFGKSPHQHIMELRVSKAIQLLSNLDDNITDISFKIGYNNPVSFSKMFKQHVGLSPLAFRKKVILDKK</sequence>
<protein>
    <submittedName>
        <fullName evidence="5">AraC-like DNA-binding protein</fullName>
    </submittedName>
</protein>
<keyword evidence="3" id="KW-0804">Transcription</keyword>
<dbReference type="PANTHER" id="PTHR43280">
    <property type="entry name" value="ARAC-FAMILY TRANSCRIPTIONAL REGULATOR"/>
    <property type="match status" value="1"/>
</dbReference>
<dbReference type="EMBL" id="JAFBDZ010000004">
    <property type="protein sequence ID" value="MBM7587108.1"/>
    <property type="molecule type" value="Genomic_DNA"/>
</dbReference>
<proteinExistence type="predicted"/>
<dbReference type="PROSITE" id="PS00041">
    <property type="entry name" value="HTH_ARAC_FAMILY_1"/>
    <property type="match status" value="1"/>
</dbReference>
<keyword evidence="1" id="KW-0805">Transcription regulation</keyword>
<feature type="domain" description="HTH araC/xylS-type" evidence="4">
    <location>
        <begin position="182"/>
        <end position="280"/>
    </location>
</feature>
<organism evidence="5 6">
    <name type="scientific">Rossellomorea pakistanensis</name>
    <dbReference type="NCBI Taxonomy" id="992288"/>
    <lineage>
        <taxon>Bacteria</taxon>
        <taxon>Bacillati</taxon>
        <taxon>Bacillota</taxon>
        <taxon>Bacilli</taxon>
        <taxon>Bacillales</taxon>
        <taxon>Bacillaceae</taxon>
        <taxon>Rossellomorea</taxon>
    </lineage>
</organism>
<dbReference type="InterPro" id="IPR020449">
    <property type="entry name" value="Tscrpt_reg_AraC-type_HTH"/>
</dbReference>
<dbReference type="PANTHER" id="PTHR43280:SF28">
    <property type="entry name" value="HTH-TYPE TRANSCRIPTIONAL ACTIVATOR RHAS"/>
    <property type="match status" value="1"/>
</dbReference>
<evidence type="ECO:0000256" key="3">
    <source>
        <dbReference type="ARBA" id="ARBA00023163"/>
    </source>
</evidence>
<dbReference type="Pfam" id="PF12833">
    <property type="entry name" value="HTH_18"/>
    <property type="match status" value="1"/>
</dbReference>
<evidence type="ECO:0000313" key="6">
    <source>
        <dbReference type="Proteomes" id="UP001646157"/>
    </source>
</evidence>
<reference evidence="5 6" key="1">
    <citation type="submission" date="2021-01" db="EMBL/GenBank/DDBJ databases">
        <title>Genomic Encyclopedia of Type Strains, Phase IV (KMG-IV): sequencing the most valuable type-strain genomes for metagenomic binning, comparative biology and taxonomic classification.</title>
        <authorList>
            <person name="Goeker M."/>
        </authorList>
    </citation>
    <scope>NUCLEOTIDE SEQUENCE [LARGE SCALE GENOMIC DNA]</scope>
    <source>
        <strain evidence="5 6">DSM 24834</strain>
    </source>
</reference>
<evidence type="ECO:0000256" key="2">
    <source>
        <dbReference type="ARBA" id="ARBA00023125"/>
    </source>
</evidence>
<evidence type="ECO:0000259" key="4">
    <source>
        <dbReference type="PROSITE" id="PS01124"/>
    </source>
</evidence>
<dbReference type="SMART" id="SM00342">
    <property type="entry name" value="HTH_ARAC"/>
    <property type="match status" value="1"/>
</dbReference>
<gene>
    <name evidence="5" type="ORF">JOC86_003681</name>
</gene>